<evidence type="ECO:0008006" key="5">
    <source>
        <dbReference type="Google" id="ProtNLM"/>
    </source>
</evidence>
<dbReference type="FunCoup" id="A2DRN1">
    <property type="interactions" value="156"/>
</dbReference>
<keyword evidence="4" id="KW-1185">Reference proteome</keyword>
<dbReference type="EMBL" id="DS113236">
    <property type="protein sequence ID" value="EAY16994.1"/>
    <property type="molecule type" value="Genomic_DNA"/>
</dbReference>
<dbReference type="PANTHER" id="PTHR43157">
    <property type="entry name" value="PHOSPHATIDYLINOSITOL-GLYCAN BIOSYNTHESIS CLASS F PROTEIN-RELATED"/>
    <property type="match status" value="1"/>
</dbReference>
<evidence type="ECO:0000256" key="1">
    <source>
        <dbReference type="ARBA" id="ARBA00023002"/>
    </source>
</evidence>
<keyword evidence="1" id="KW-0560">Oxidoreductase</keyword>
<dbReference type="RefSeq" id="XP_001329217.1">
    <property type="nucleotide sequence ID" value="XM_001329182.1"/>
</dbReference>
<evidence type="ECO:0000313" key="4">
    <source>
        <dbReference type="Proteomes" id="UP000001542"/>
    </source>
</evidence>
<organism evidence="3 4">
    <name type="scientific">Trichomonas vaginalis (strain ATCC PRA-98 / G3)</name>
    <dbReference type="NCBI Taxonomy" id="412133"/>
    <lineage>
        <taxon>Eukaryota</taxon>
        <taxon>Metamonada</taxon>
        <taxon>Parabasalia</taxon>
        <taxon>Trichomonadida</taxon>
        <taxon>Trichomonadidae</taxon>
        <taxon>Trichomonas</taxon>
    </lineage>
</organism>
<dbReference type="Gene3D" id="3.40.50.720">
    <property type="entry name" value="NAD(P)-binding Rossmann-like Domain"/>
    <property type="match status" value="1"/>
</dbReference>
<protein>
    <recommendedName>
        <fullName evidence="5">Oxidoreductase, short chain dehydrogenase/reductase family protein</fullName>
    </recommendedName>
</protein>
<reference evidence="3" key="2">
    <citation type="journal article" date="2007" name="Science">
        <title>Draft genome sequence of the sexually transmitted pathogen Trichomonas vaginalis.</title>
        <authorList>
            <person name="Carlton J.M."/>
            <person name="Hirt R.P."/>
            <person name="Silva J.C."/>
            <person name="Delcher A.L."/>
            <person name="Schatz M."/>
            <person name="Zhao Q."/>
            <person name="Wortman J.R."/>
            <person name="Bidwell S.L."/>
            <person name="Alsmark U.C.M."/>
            <person name="Besteiro S."/>
            <person name="Sicheritz-Ponten T."/>
            <person name="Noel C.J."/>
            <person name="Dacks J.B."/>
            <person name="Foster P.G."/>
            <person name="Simillion C."/>
            <person name="Van de Peer Y."/>
            <person name="Miranda-Saavedra D."/>
            <person name="Barton G.J."/>
            <person name="Westrop G.D."/>
            <person name="Mueller S."/>
            <person name="Dessi D."/>
            <person name="Fiori P.L."/>
            <person name="Ren Q."/>
            <person name="Paulsen I."/>
            <person name="Zhang H."/>
            <person name="Bastida-Corcuera F.D."/>
            <person name="Simoes-Barbosa A."/>
            <person name="Brown M.T."/>
            <person name="Hayes R.D."/>
            <person name="Mukherjee M."/>
            <person name="Okumura C.Y."/>
            <person name="Schneider R."/>
            <person name="Smith A.J."/>
            <person name="Vanacova S."/>
            <person name="Villalvazo M."/>
            <person name="Haas B.J."/>
            <person name="Pertea M."/>
            <person name="Feldblyum T.V."/>
            <person name="Utterback T.R."/>
            <person name="Shu C.L."/>
            <person name="Osoegawa K."/>
            <person name="de Jong P.J."/>
            <person name="Hrdy I."/>
            <person name="Horvathova L."/>
            <person name="Zubacova Z."/>
            <person name="Dolezal P."/>
            <person name="Malik S.B."/>
            <person name="Logsdon J.M. Jr."/>
            <person name="Henze K."/>
            <person name="Gupta A."/>
            <person name="Wang C.C."/>
            <person name="Dunne R.L."/>
            <person name="Upcroft J.A."/>
            <person name="Upcroft P."/>
            <person name="White O."/>
            <person name="Salzberg S.L."/>
            <person name="Tang P."/>
            <person name="Chiu C.-H."/>
            <person name="Lee Y.-S."/>
            <person name="Embley T.M."/>
            <person name="Coombs G.H."/>
            <person name="Mottram J.C."/>
            <person name="Tachezy J."/>
            <person name="Fraser-Liggett C.M."/>
            <person name="Johnson P.J."/>
        </authorList>
    </citation>
    <scope>NUCLEOTIDE SEQUENCE [LARGE SCALE GENOMIC DNA]</scope>
    <source>
        <strain evidence="3">G3</strain>
    </source>
</reference>
<dbReference type="KEGG" id="tva:4775007"/>
<dbReference type="AlphaFoldDB" id="A2DRN1"/>
<sequence length="182" mass="21093">MMVNVYAPFLLTHLLLPLLQKSQSARVVTVSSDSHKMGGVLIYDDFDLKNNYSLTRSYGLSKLYVIWIMRHFIKFTESKGIKNITFNCVHPGSTMSNLGRESTKYWLFKIVAFLWIPMMNSMEDAARPSITCATYKELEGVTGKYFGPKGEEKPSEKYYTEEGEQKIWDYCTRITTEFLQNY</sequence>
<keyword evidence="2" id="KW-0732">Signal</keyword>
<feature type="chain" id="PRO_5002643262" description="Oxidoreductase, short chain dehydrogenase/reductase family protein" evidence="2">
    <location>
        <begin position="25"/>
        <end position="182"/>
    </location>
</feature>
<dbReference type="Proteomes" id="UP000001542">
    <property type="component" value="Unassembled WGS sequence"/>
</dbReference>
<dbReference type="VEuPathDB" id="TrichDB:TVAGG3_0696480"/>
<dbReference type="STRING" id="5722.A2DRN1"/>
<reference evidence="3" key="1">
    <citation type="submission" date="2006-10" db="EMBL/GenBank/DDBJ databases">
        <authorList>
            <person name="Amadeo P."/>
            <person name="Zhao Q."/>
            <person name="Wortman J."/>
            <person name="Fraser-Liggett C."/>
            <person name="Carlton J."/>
        </authorList>
    </citation>
    <scope>NUCLEOTIDE SEQUENCE</scope>
    <source>
        <strain evidence="3">G3</strain>
    </source>
</reference>
<dbReference type="InterPro" id="IPR036291">
    <property type="entry name" value="NAD(P)-bd_dom_sf"/>
</dbReference>
<dbReference type="GO" id="GO:0016491">
    <property type="term" value="F:oxidoreductase activity"/>
    <property type="evidence" value="ECO:0007669"/>
    <property type="project" value="UniProtKB-KW"/>
</dbReference>
<dbReference type="InParanoid" id="A2DRN1"/>
<gene>
    <name evidence="3" type="ORF">TVAG_281110</name>
</gene>
<dbReference type="SUPFAM" id="SSF51735">
    <property type="entry name" value="NAD(P)-binding Rossmann-fold domains"/>
    <property type="match status" value="1"/>
</dbReference>
<feature type="signal peptide" evidence="2">
    <location>
        <begin position="1"/>
        <end position="24"/>
    </location>
</feature>
<evidence type="ECO:0000256" key="2">
    <source>
        <dbReference type="SAM" id="SignalP"/>
    </source>
</evidence>
<accession>A2DRN1</accession>
<evidence type="ECO:0000313" key="3">
    <source>
        <dbReference type="EMBL" id="EAY16994.1"/>
    </source>
</evidence>
<proteinExistence type="predicted"/>
<dbReference type="PANTHER" id="PTHR43157:SF31">
    <property type="entry name" value="PHOSPHATIDYLINOSITOL-GLYCAN BIOSYNTHESIS CLASS F PROTEIN"/>
    <property type="match status" value="1"/>
</dbReference>
<dbReference type="VEuPathDB" id="TrichDB:TVAG_262850"/>
<name>A2DRN1_TRIV3</name>
<dbReference type="OrthoDB" id="191139at2759"/>
<dbReference type="eggNOG" id="KOG1208">
    <property type="taxonomic scope" value="Eukaryota"/>
</dbReference>